<evidence type="ECO:0000313" key="2">
    <source>
        <dbReference type="Proteomes" id="UP001189429"/>
    </source>
</evidence>
<name>A0ABN9TAF7_9DINO</name>
<proteinExistence type="predicted"/>
<comment type="caution">
    <text evidence="1">The sequence shown here is derived from an EMBL/GenBank/DDBJ whole genome shotgun (WGS) entry which is preliminary data.</text>
</comment>
<gene>
    <name evidence="1" type="ORF">PCOR1329_LOCUS37213</name>
</gene>
<organism evidence="1 2">
    <name type="scientific">Prorocentrum cordatum</name>
    <dbReference type="NCBI Taxonomy" id="2364126"/>
    <lineage>
        <taxon>Eukaryota</taxon>
        <taxon>Sar</taxon>
        <taxon>Alveolata</taxon>
        <taxon>Dinophyceae</taxon>
        <taxon>Prorocentrales</taxon>
        <taxon>Prorocentraceae</taxon>
        <taxon>Prorocentrum</taxon>
    </lineage>
</organism>
<keyword evidence="2" id="KW-1185">Reference proteome</keyword>
<reference evidence="1" key="1">
    <citation type="submission" date="2023-10" db="EMBL/GenBank/DDBJ databases">
        <authorList>
            <person name="Chen Y."/>
            <person name="Shah S."/>
            <person name="Dougan E. K."/>
            <person name="Thang M."/>
            <person name="Chan C."/>
        </authorList>
    </citation>
    <scope>NUCLEOTIDE SEQUENCE [LARGE SCALE GENOMIC DNA]</scope>
</reference>
<protein>
    <submittedName>
        <fullName evidence="1">Uncharacterized protein</fullName>
    </submittedName>
</protein>
<dbReference type="EMBL" id="CAUYUJ010014515">
    <property type="protein sequence ID" value="CAK0842272.1"/>
    <property type="molecule type" value="Genomic_DNA"/>
</dbReference>
<dbReference type="Proteomes" id="UP001189429">
    <property type="component" value="Unassembled WGS sequence"/>
</dbReference>
<accession>A0ABN9TAF7</accession>
<sequence length="179" mass="19484">MSLLEQRAMWPDREPDAILAEYFSNMCMQGAAANMGSHTIAAISHFTPGLPRQAATLLPRASRAMQAWKRRAPALTRLPIPRAAMISLGGVLISWRQAPMAAWLAICFSGYLRPAGARRLTADSIVQPSEMAGAACQFRGLLLHPAERRLGGKTGPLDESILFDHDQCLAPVLIAPRSR</sequence>
<feature type="non-terminal residue" evidence="1">
    <location>
        <position position="179"/>
    </location>
</feature>
<evidence type="ECO:0000313" key="1">
    <source>
        <dbReference type="EMBL" id="CAK0842272.1"/>
    </source>
</evidence>